<dbReference type="InterPro" id="IPR002716">
    <property type="entry name" value="PIN_dom"/>
</dbReference>
<reference evidence="2" key="1">
    <citation type="submission" date="2022-02" db="EMBL/GenBank/DDBJ databases">
        <authorList>
            <person name="Leng L."/>
        </authorList>
    </citation>
    <scope>NUCLEOTIDE SEQUENCE</scope>
    <source>
        <strain evidence="2">JI</strain>
    </source>
</reference>
<comment type="caution">
    <text evidence="2">The sequence shown here is derived from an EMBL/GenBank/DDBJ whole genome shotgun (WGS) entry which is preliminary data.</text>
</comment>
<dbReference type="Gene3D" id="3.40.50.1010">
    <property type="entry name" value="5'-nuclease"/>
    <property type="match status" value="1"/>
</dbReference>
<sequence length="137" mass="15908">MEQFVLDSYAVLSYLNDEPAAQDVEDILRSVRDMQIAVYMSWINLGEVYYRLQRVYNRQIARQAVEIIKAWPIKLMQAEEQVTMMAGDIKARYRLSYADAFAAATTVNTRGILLTGDPEFKPLENHIIKIKWLKPNH</sequence>
<name>A0A9X4H232_9FIRM</name>
<dbReference type="Pfam" id="PF01850">
    <property type="entry name" value="PIN"/>
    <property type="match status" value="1"/>
</dbReference>
<protein>
    <submittedName>
        <fullName evidence="2">Type II toxin-antitoxin system VapC family toxin</fullName>
    </submittedName>
</protein>
<proteinExistence type="predicted"/>
<evidence type="ECO:0000259" key="1">
    <source>
        <dbReference type="Pfam" id="PF01850"/>
    </source>
</evidence>
<feature type="domain" description="PIN" evidence="1">
    <location>
        <begin position="5"/>
        <end position="121"/>
    </location>
</feature>
<dbReference type="RefSeq" id="WP_277443324.1">
    <property type="nucleotide sequence ID" value="NZ_JAKOAV010000009.1"/>
</dbReference>
<evidence type="ECO:0000313" key="2">
    <source>
        <dbReference type="EMBL" id="MDF9408041.1"/>
    </source>
</evidence>
<organism evidence="2 3">
    <name type="scientific">Pelotomaculum isophthalicicum JI</name>
    <dbReference type="NCBI Taxonomy" id="947010"/>
    <lineage>
        <taxon>Bacteria</taxon>
        <taxon>Bacillati</taxon>
        <taxon>Bacillota</taxon>
        <taxon>Clostridia</taxon>
        <taxon>Eubacteriales</taxon>
        <taxon>Desulfotomaculaceae</taxon>
        <taxon>Pelotomaculum</taxon>
    </lineage>
</organism>
<dbReference type="CDD" id="cd18689">
    <property type="entry name" value="PIN_VapC-like"/>
    <property type="match status" value="1"/>
</dbReference>
<keyword evidence="3" id="KW-1185">Reference proteome</keyword>
<dbReference type="InterPro" id="IPR029060">
    <property type="entry name" value="PIN-like_dom_sf"/>
</dbReference>
<accession>A0A9X4H232</accession>
<dbReference type="EMBL" id="JAKOAV010000009">
    <property type="protein sequence ID" value="MDF9408041.1"/>
    <property type="molecule type" value="Genomic_DNA"/>
</dbReference>
<dbReference type="Proteomes" id="UP001154312">
    <property type="component" value="Unassembled WGS sequence"/>
</dbReference>
<dbReference type="AlphaFoldDB" id="A0A9X4H232"/>
<gene>
    <name evidence="2" type="ORF">L7E55_06655</name>
</gene>
<evidence type="ECO:0000313" key="3">
    <source>
        <dbReference type="Proteomes" id="UP001154312"/>
    </source>
</evidence>
<dbReference type="SUPFAM" id="SSF88723">
    <property type="entry name" value="PIN domain-like"/>
    <property type="match status" value="1"/>
</dbReference>